<dbReference type="SUPFAM" id="SSF53850">
    <property type="entry name" value="Periplasmic binding protein-like II"/>
    <property type="match status" value="1"/>
</dbReference>
<evidence type="ECO:0000256" key="4">
    <source>
        <dbReference type="ARBA" id="ARBA00023163"/>
    </source>
</evidence>
<keyword evidence="4" id="KW-0804">Transcription</keyword>
<evidence type="ECO:0000313" key="7">
    <source>
        <dbReference type="Proteomes" id="UP000297972"/>
    </source>
</evidence>
<dbReference type="Gene3D" id="1.10.10.10">
    <property type="entry name" value="Winged helix-like DNA-binding domain superfamily/Winged helix DNA-binding domain"/>
    <property type="match status" value="1"/>
</dbReference>
<dbReference type="Pfam" id="PF03466">
    <property type="entry name" value="LysR_substrate"/>
    <property type="match status" value="1"/>
</dbReference>
<evidence type="ECO:0000313" key="6">
    <source>
        <dbReference type="EMBL" id="TGN53832.1"/>
    </source>
</evidence>
<gene>
    <name evidence="6" type="ORF">E4L95_15840</name>
</gene>
<dbReference type="GO" id="GO:0005829">
    <property type="term" value="C:cytosol"/>
    <property type="evidence" value="ECO:0007669"/>
    <property type="project" value="TreeGrafter"/>
</dbReference>
<comment type="caution">
    <text evidence="6">The sequence shown here is derived from an EMBL/GenBank/DDBJ whole genome shotgun (WGS) entry which is preliminary data.</text>
</comment>
<evidence type="ECO:0000259" key="5">
    <source>
        <dbReference type="PROSITE" id="PS50931"/>
    </source>
</evidence>
<dbReference type="InterPro" id="IPR036390">
    <property type="entry name" value="WH_DNA-bd_sf"/>
</dbReference>
<dbReference type="InterPro" id="IPR050950">
    <property type="entry name" value="HTH-type_LysR_regulators"/>
</dbReference>
<dbReference type="PANTHER" id="PTHR30419:SF8">
    <property type="entry name" value="NITROGEN ASSIMILATION TRANSCRIPTIONAL ACTIVATOR-RELATED"/>
    <property type="match status" value="1"/>
</dbReference>
<dbReference type="GO" id="GO:0003677">
    <property type="term" value="F:DNA binding"/>
    <property type="evidence" value="ECO:0007669"/>
    <property type="project" value="UniProtKB-KW"/>
</dbReference>
<keyword evidence="2" id="KW-0805">Transcription regulation</keyword>
<dbReference type="GO" id="GO:0003700">
    <property type="term" value="F:DNA-binding transcription factor activity"/>
    <property type="evidence" value="ECO:0007669"/>
    <property type="project" value="InterPro"/>
</dbReference>
<evidence type="ECO:0000256" key="3">
    <source>
        <dbReference type="ARBA" id="ARBA00023125"/>
    </source>
</evidence>
<dbReference type="InterPro" id="IPR005119">
    <property type="entry name" value="LysR_subst-bd"/>
</dbReference>
<protein>
    <submittedName>
        <fullName evidence="6">LysR family transcriptional regulator</fullName>
    </submittedName>
</protein>
<name>A0A4Z1CKR1_9RHOB</name>
<reference evidence="6 7" key="1">
    <citation type="submission" date="2019-03" db="EMBL/GenBank/DDBJ databases">
        <authorList>
            <person name="Li J."/>
        </authorList>
    </citation>
    <scope>NUCLEOTIDE SEQUENCE [LARGE SCALE GENOMIC DNA]</scope>
    <source>
        <strain evidence="6 7">3058</strain>
    </source>
</reference>
<dbReference type="EMBL" id="SRPG01000180">
    <property type="protein sequence ID" value="TGN53832.1"/>
    <property type="molecule type" value="Genomic_DNA"/>
</dbReference>
<dbReference type="AlphaFoldDB" id="A0A4Z1CKR1"/>
<keyword evidence="7" id="KW-1185">Reference proteome</keyword>
<evidence type="ECO:0000256" key="1">
    <source>
        <dbReference type="ARBA" id="ARBA00009437"/>
    </source>
</evidence>
<evidence type="ECO:0000256" key="2">
    <source>
        <dbReference type="ARBA" id="ARBA00023015"/>
    </source>
</evidence>
<keyword evidence="3" id="KW-0238">DNA-binding</keyword>
<dbReference type="Pfam" id="PF00126">
    <property type="entry name" value="HTH_1"/>
    <property type="match status" value="1"/>
</dbReference>
<dbReference type="OrthoDB" id="9803735at2"/>
<dbReference type="PROSITE" id="PS50931">
    <property type="entry name" value="HTH_LYSR"/>
    <property type="match status" value="1"/>
</dbReference>
<sequence length="335" mass="35971">MISSSGPLHEPVPTHHAQFYRCVNRKLRNNSCMNRNNFDLEDCRVVLALVEARSFRLAAEKLGQSASTLSRSIAGLETRLGARLFDRDTRNVEATDEGLAFARLAERLLNTAAGGVADFNAFLNARRGRLVIAGLPSVTAGLLPELLERYVIAHPEVDLRILDALSDSVVASVANGEADLGFTAGTVGTRDQLSFQALMDDQFVAVGRHDGLLAEDRPYALAELIRMPFIAMARGTSVREILDGACGLAGLQVEPRFEVSHLATAGALVAQGLGVSAMPQLTLPVLGGRDLIIRPIADFGASRRIGLVWRSGRTLSPPARAFLKLVRSGPLQGSN</sequence>
<dbReference type="SUPFAM" id="SSF46785">
    <property type="entry name" value="Winged helix' DNA-binding domain"/>
    <property type="match status" value="1"/>
</dbReference>
<dbReference type="PANTHER" id="PTHR30419">
    <property type="entry name" value="HTH-TYPE TRANSCRIPTIONAL REGULATOR YBHD"/>
    <property type="match status" value="1"/>
</dbReference>
<feature type="domain" description="HTH lysR-type" evidence="5">
    <location>
        <begin position="38"/>
        <end position="95"/>
    </location>
</feature>
<dbReference type="FunFam" id="1.10.10.10:FF:000001">
    <property type="entry name" value="LysR family transcriptional regulator"/>
    <property type="match status" value="1"/>
</dbReference>
<comment type="similarity">
    <text evidence="1">Belongs to the LysR transcriptional regulatory family.</text>
</comment>
<dbReference type="InterPro" id="IPR036388">
    <property type="entry name" value="WH-like_DNA-bd_sf"/>
</dbReference>
<dbReference type="Proteomes" id="UP000297972">
    <property type="component" value="Unassembled WGS sequence"/>
</dbReference>
<accession>A0A4Z1CKR1</accession>
<dbReference type="Gene3D" id="3.40.190.10">
    <property type="entry name" value="Periplasmic binding protein-like II"/>
    <property type="match status" value="2"/>
</dbReference>
<dbReference type="InterPro" id="IPR000847">
    <property type="entry name" value="LysR_HTH_N"/>
</dbReference>
<organism evidence="6 7">
    <name type="scientific">Paracoccus liaowanqingii</name>
    <dbReference type="NCBI Taxonomy" id="2560053"/>
    <lineage>
        <taxon>Bacteria</taxon>
        <taxon>Pseudomonadati</taxon>
        <taxon>Pseudomonadota</taxon>
        <taxon>Alphaproteobacteria</taxon>
        <taxon>Rhodobacterales</taxon>
        <taxon>Paracoccaceae</taxon>
        <taxon>Paracoccus</taxon>
    </lineage>
</organism>
<proteinExistence type="inferred from homology"/>
<dbReference type="CDD" id="cd08440">
    <property type="entry name" value="PBP2_LTTR_like_4"/>
    <property type="match status" value="1"/>
</dbReference>